<dbReference type="GO" id="GO:0005615">
    <property type="term" value="C:extracellular space"/>
    <property type="evidence" value="ECO:0007669"/>
    <property type="project" value="InterPro"/>
</dbReference>
<gene>
    <name evidence="3" type="ORF">Cadr_000027584</name>
</gene>
<dbReference type="EMBL" id="JWIN03000030">
    <property type="protein sequence ID" value="KAB1256317.1"/>
    <property type="molecule type" value="Genomic_DNA"/>
</dbReference>
<dbReference type="PANTHER" id="PTHR11461:SF61">
    <property type="entry name" value="PLASMINOGEN ACTIVATOR INHIBITOR 2"/>
    <property type="match status" value="1"/>
</dbReference>
<dbReference type="InterPro" id="IPR042178">
    <property type="entry name" value="Serpin_sf_1"/>
</dbReference>
<dbReference type="InterPro" id="IPR000215">
    <property type="entry name" value="Serpin_fam"/>
</dbReference>
<accession>A0A5N4CBT0</accession>
<dbReference type="Proteomes" id="UP000299084">
    <property type="component" value="Unassembled WGS sequence"/>
</dbReference>
<proteinExistence type="inferred from homology"/>
<feature type="domain" description="Serpin" evidence="2">
    <location>
        <begin position="16"/>
        <end position="194"/>
    </location>
</feature>
<comment type="similarity">
    <text evidence="1">Belongs to the serpin family.</text>
</comment>
<reference evidence="3 4" key="1">
    <citation type="journal article" date="2019" name="Mol. Ecol. Resour.">
        <title>Improving Illumina assemblies with Hi-C and long reads: an example with the North African dromedary.</title>
        <authorList>
            <person name="Elbers J.P."/>
            <person name="Rogers M.F."/>
            <person name="Perelman P.L."/>
            <person name="Proskuryakova A.A."/>
            <person name="Serdyukova N.A."/>
            <person name="Johnson W.E."/>
            <person name="Horin P."/>
            <person name="Corander J."/>
            <person name="Murphy D."/>
            <person name="Burger P.A."/>
        </authorList>
    </citation>
    <scope>NUCLEOTIDE SEQUENCE [LARGE SCALE GENOMIC DNA]</scope>
    <source>
        <strain evidence="3">Drom800</strain>
        <tissue evidence="3">Blood</tissue>
    </source>
</reference>
<dbReference type="Pfam" id="PF00079">
    <property type="entry name" value="Serpin"/>
    <property type="match status" value="1"/>
</dbReference>
<evidence type="ECO:0000259" key="2">
    <source>
        <dbReference type="SMART" id="SM00093"/>
    </source>
</evidence>
<keyword evidence="4" id="KW-1185">Reference proteome</keyword>
<name>A0A5N4CBT0_CAMDR</name>
<comment type="caution">
    <text evidence="3">The sequence shown here is derived from an EMBL/GenBank/DDBJ whole genome shotgun (WGS) entry which is preliminary data.</text>
</comment>
<dbReference type="InterPro" id="IPR023796">
    <property type="entry name" value="Serpin_dom"/>
</dbReference>
<dbReference type="SUPFAM" id="SSF56574">
    <property type="entry name" value="Serpins"/>
    <property type="match status" value="1"/>
</dbReference>
<feature type="non-terminal residue" evidence="3">
    <location>
        <position position="1"/>
    </location>
</feature>
<dbReference type="InterPro" id="IPR036186">
    <property type="entry name" value="Serpin_sf"/>
</dbReference>
<dbReference type="PANTHER" id="PTHR11461">
    <property type="entry name" value="SERINE PROTEASE INHIBITOR, SERPIN"/>
    <property type="match status" value="1"/>
</dbReference>
<dbReference type="AlphaFoldDB" id="A0A5N4CBT0"/>
<dbReference type="SMART" id="SM00093">
    <property type="entry name" value="SERPIN"/>
    <property type="match status" value="1"/>
</dbReference>
<sequence>IETMEELYVANTIFALNFFKHLANASATQNLFFSPWSISSTMAMVYLGARGSTADQMAKVLQFNKVGVREGTPMTPENVTGSESMQQIQKGTYPDAILQAQAAGTIHSSFHSLSSAINASTGEYLLESANKLFGEKSAGFKEEYMQLSKKYYSTEPQAVDFLECSEEARKKINSWVETQTKGKTKDIFSVLLSS</sequence>
<dbReference type="GO" id="GO:0004867">
    <property type="term" value="F:serine-type endopeptidase inhibitor activity"/>
    <property type="evidence" value="ECO:0007669"/>
    <property type="project" value="InterPro"/>
</dbReference>
<dbReference type="Gene3D" id="3.30.497.10">
    <property type="entry name" value="Antithrombin, subunit I, domain 2"/>
    <property type="match status" value="1"/>
</dbReference>
<evidence type="ECO:0000313" key="3">
    <source>
        <dbReference type="EMBL" id="KAB1256317.1"/>
    </source>
</evidence>
<organism evidence="3 4">
    <name type="scientific">Camelus dromedarius</name>
    <name type="common">Dromedary</name>
    <name type="synonym">Arabian camel</name>
    <dbReference type="NCBI Taxonomy" id="9838"/>
    <lineage>
        <taxon>Eukaryota</taxon>
        <taxon>Metazoa</taxon>
        <taxon>Chordata</taxon>
        <taxon>Craniata</taxon>
        <taxon>Vertebrata</taxon>
        <taxon>Euteleostomi</taxon>
        <taxon>Mammalia</taxon>
        <taxon>Eutheria</taxon>
        <taxon>Laurasiatheria</taxon>
        <taxon>Artiodactyla</taxon>
        <taxon>Tylopoda</taxon>
        <taxon>Camelidae</taxon>
        <taxon>Camelus</taxon>
    </lineage>
</organism>
<evidence type="ECO:0000313" key="4">
    <source>
        <dbReference type="Proteomes" id="UP000299084"/>
    </source>
</evidence>
<evidence type="ECO:0000256" key="1">
    <source>
        <dbReference type="RuleBase" id="RU000411"/>
    </source>
</evidence>
<protein>
    <submittedName>
        <fullName evidence="3">Plasminogen activator inhibitor 2</fullName>
    </submittedName>
</protein>